<feature type="transmembrane region" description="Helical" evidence="8">
    <location>
        <begin position="188"/>
        <end position="205"/>
    </location>
</feature>
<evidence type="ECO:0000256" key="6">
    <source>
        <dbReference type="ARBA" id="ARBA00022989"/>
    </source>
</evidence>
<feature type="transmembrane region" description="Helical" evidence="8">
    <location>
        <begin position="149"/>
        <end position="168"/>
    </location>
</feature>
<evidence type="ECO:0000256" key="5">
    <source>
        <dbReference type="ARBA" id="ARBA00022840"/>
    </source>
</evidence>
<evidence type="ECO:0000313" key="12">
    <source>
        <dbReference type="Proteomes" id="UP000076268"/>
    </source>
</evidence>
<dbReference type="InterPro" id="IPR003439">
    <property type="entry name" value="ABC_transporter-like_ATP-bd"/>
</dbReference>
<gene>
    <name evidence="11" type="ORF">AXX12_01100</name>
</gene>
<dbReference type="AlphaFoldDB" id="A0A154BW53"/>
<keyword evidence="2" id="KW-0813">Transport</keyword>
<feature type="domain" description="ABC transporter" evidence="9">
    <location>
        <begin position="368"/>
        <end position="570"/>
    </location>
</feature>
<name>A0A154BW53_ANASB</name>
<dbReference type="STRING" id="1794912.AXX12_01100"/>
<feature type="transmembrane region" description="Helical" evidence="8">
    <location>
        <begin position="273"/>
        <end position="292"/>
    </location>
</feature>
<dbReference type="PANTHER" id="PTHR11384:SF59">
    <property type="entry name" value="LYSOSOMAL COBALAMIN TRANSPORTER ABCD4"/>
    <property type="match status" value="1"/>
</dbReference>
<evidence type="ECO:0000256" key="7">
    <source>
        <dbReference type="ARBA" id="ARBA00023136"/>
    </source>
</evidence>
<dbReference type="Gene3D" id="1.20.1560.10">
    <property type="entry name" value="ABC transporter type 1, transmembrane domain"/>
    <property type="match status" value="1"/>
</dbReference>
<evidence type="ECO:0000256" key="3">
    <source>
        <dbReference type="ARBA" id="ARBA00022692"/>
    </source>
</evidence>
<dbReference type="RefSeq" id="WP_066236914.1">
    <property type="nucleotide sequence ID" value="NZ_LSGP01000001.1"/>
</dbReference>
<dbReference type="GO" id="GO:0005524">
    <property type="term" value="F:ATP binding"/>
    <property type="evidence" value="ECO:0007669"/>
    <property type="project" value="UniProtKB-KW"/>
</dbReference>
<dbReference type="GO" id="GO:0016887">
    <property type="term" value="F:ATP hydrolysis activity"/>
    <property type="evidence" value="ECO:0007669"/>
    <property type="project" value="InterPro"/>
</dbReference>
<reference evidence="11 12" key="1">
    <citation type="submission" date="2016-02" db="EMBL/GenBank/DDBJ databases">
        <title>Anaerosporomusa subterraneum gen. nov., sp. nov., a spore-forming obligate anaerobe isolated from saprolite.</title>
        <authorList>
            <person name="Choi J.K."/>
            <person name="Shah M."/>
            <person name="Yee N."/>
        </authorList>
    </citation>
    <scope>NUCLEOTIDE SEQUENCE [LARGE SCALE GENOMIC DNA]</scope>
    <source>
        <strain evidence="11 12">RU4</strain>
    </source>
</reference>
<evidence type="ECO:0000259" key="10">
    <source>
        <dbReference type="PROSITE" id="PS50929"/>
    </source>
</evidence>
<organism evidence="11 12">
    <name type="scientific">Anaerosporomusa subterranea</name>
    <dbReference type="NCBI Taxonomy" id="1794912"/>
    <lineage>
        <taxon>Bacteria</taxon>
        <taxon>Bacillati</taxon>
        <taxon>Bacillota</taxon>
        <taxon>Negativicutes</taxon>
        <taxon>Acetonemataceae</taxon>
        <taxon>Anaerosporomusa</taxon>
    </lineage>
</organism>
<evidence type="ECO:0000313" key="11">
    <source>
        <dbReference type="EMBL" id="KYZ78172.1"/>
    </source>
</evidence>
<dbReference type="Pfam" id="PF06472">
    <property type="entry name" value="ABC_membrane_2"/>
    <property type="match status" value="1"/>
</dbReference>
<sequence length="571" mass="65355">MKSLDRRFLKAAWELTRAYWYSTEKWQARGLLSVIIGLNLGHVYILVLLNEWNNRFYNALQNMNRDSFFDALGEFGLLAAAYILVAVYQIYLRQMLEIKWRRWMTEHYLEAWLKDRAYYRLQVLDTGTDNPDQRISEDLRMFAAYTLRLSLGLLRSVVTLVSFIAILWRLSGELVVPVGSWQVVIPGYLVWAAVGYAIVGTWLTVKIGRPLVGLNFNQQRYEADFRFSLVRLRENSESVAFYGGERQERLHFLDRFRLVFSNFRQLMTQQKKLTWFTSGYFQIAIIFPYIVAGPRYFAGQIQLGGLMQIASAFGRVQDALSFIVETYPELAEWRAVVNRLLGFVNHMQEVHTLPANGIKVKRVDGPALLVQELDVDLPNGSALLRSINLSIEPGDSLLITGASGCGKSTLMRSFAGLWPFGAGCIDIPAGKKIMFVPQRPYMPLGTLRDTLLYPNSNGIVTDAAIRSVMVQCRLEEFIDKLDHVDNWSHILSLGEQQRIAFARMLLTQPDWLFLDEATSALDEPTERQLYRLLREKLPNTAIISIGHRNTLHSFHTKKLNLTTGGAWSLLH</sequence>
<dbReference type="InterPro" id="IPR011527">
    <property type="entry name" value="ABC1_TM_dom"/>
</dbReference>
<dbReference type="Proteomes" id="UP000076268">
    <property type="component" value="Unassembled WGS sequence"/>
</dbReference>
<comment type="caution">
    <text evidence="11">The sequence shown here is derived from an EMBL/GenBank/DDBJ whole genome shotgun (WGS) entry which is preliminary data.</text>
</comment>
<dbReference type="InterPro" id="IPR036640">
    <property type="entry name" value="ABC1_TM_sf"/>
</dbReference>
<keyword evidence="3 8" id="KW-0812">Transmembrane</keyword>
<keyword evidence="5 11" id="KW-0067">ATP-binding</keyword>
<dbReference type="OrthoDB" id="9810134at2"/>
<dbReference type="InterPro" id="IPR017871">
    <property type="entry name" value="ABC_transporter-like_CS"/>
</dbReference>
<dbReference type="PANTHER" id="PTHR11384">
    <property type="entry name" value="ATP-BINDING CASSETTE, SUB-FAMILY D MEMBER"/>
    <property type="match status" value="1"/>
</dbReference>
<dbReference type="SUPFAM" id="SSF52540">
    <property type="entry name" value="P-loop containing nucleoside triphosphate hydrolases"/>
    <property type="match status" value="1"/>
</dbReference>
<dbReference type="PROSITE" id="PS50893">
    <property type="entry name" value="ABC_TRANSPORTER_2"/>
    <property type="match status" value="1"/>
</dbReference>
<dbReference type="PROSITE" id="PS50929">
    <property type="entry name" value="ABC_TM1F"/>
    <property type="match status" value="1"/>
</dbReference>
<protein>
    <submittedName>
        <fullName evidence="11">ABC transporter ATP-binding protein</fullName>
    </submittedName>
</protein>
<evidence type="ECO:0000259" key="9">
    <source>
        <dbReference type="PROSITE" id="PS50893"/>
    </source>
</evidence>
<accession>A0A154BW53</accession>
<dbReference type="InterPro" id="IPR003593">
    <property type="entry name" value="AAA+_ATPase"/>
</dbReference>
<comment type="subcellular location">
    <subcellularLocation>
        <location evidence="1">Cell membrane</location>
        <topology evidence="1">Multi-pass membrane protein</topology>
    </subcellularLocation>
</comment>
<dbReference type="Gene3D" id="3.40.50.300">
    <property type="entry name" value="P-loop containing nucleotide triphosphate hydrolases"/>
    <property type="match status" value="1"/>
</dbReference>
<proteinExistence type="predicted"/>
<dbReference type="PROSITE" id="PS00211">
    <property type="entry name" value="ABC_TRANSPORTER_1"/>
    <property type="match status" value="1"/>
</dbReference>
<dbReference type="CDD" id="cd03223">
    <property type="entry name" value="ABCD_peroxisomal_ALDP"/>
    <property type="match status" value="1"/>
</dbReference>
<keyword evidence="12" id="KW-1185">Reference proteome</keyword>
<evidence type="ECO:0000256" key="4">
    <source>
        <dbReference type="ARBA" id="ARBA00022741"/>
    </source>
</evidence>
<dbReference type="EMBL" id="LSGP01000001">
    <property type="protein sequence ID" value="KYZ78172.1"/>
    <property type="molecule type" value="Genomic_DNA"/>
</dbReference>
<feature type="transmembrane region" description="Helical" evidence="8">
    <location>
        <begin position="30"/>
        <end position="49"/>
    </location>
</feature>
<keyword evidence="4" id="KW-0547">Nucleotide-binding</keyword>
<keyword evidence="6 8" id="KW-1133">Transmembrane helix</keyword>
<dbReference type="InterPro" id="IPR050835">
    <property type="entry name" value="ABC_transporter_sub-D"/>
</dbReference>
<evidence type="ECO:0000256" key="2">
    <source>
        <dbReference type="ARBA" id="ARBA00022448"/>
    </source>
</evidence>
<dbReference type="SUPFAM" id="SSF90123">
    <property type="entry name" value="ABC transporter transmembrane region"/>
    <property type="match status" value="1"/>
</dbReference>
<dbReference type="InterPro" id="IPR027417">
    <property type="entry name" value="P-loop_NTPase"/>
</dbReference>
<evidence type="ECO:0000256" key="1">
    <source>
        <dbReference type="ARBA" id="ARBA00004651"/>
    </source>
</evidence>
<dbReference type="Pfam" id="PF00005">
    <property type="entry name" value="ABC_tran"/>
    <property type="match status" value="1"/>
</dbReference>
<evidence type="ECO:0000256" key="8">
    <source>
        <dbReference type="SAM" id="Phobius"/>
    </source>
</evidence>
<dbReference type="SMART" id="SM00382">
    <property type="entry name" value="AAA"/>
    <property type="match status" value="1"/>
</dbReference>
<dbReference type="GO" id="GO:0140359">
    <property type="term" value="F:ABC-type transporter activity"/>
    <property type="evidence" value="ECO:0007669"/>
    <property type="project" value="InterPro"/>
</dbReference>
<feature type="domain" description="ABC transmembrane type-1" evidence="10">
    <location>
        <begin position="34"/>
        <end position="332"/>
    </location>
</feature>
<feature type="transmembrane region" description="Helical" evidence="8">
    <location>
        <begin position="69"/>
        <end position="92"/>
    </location>
</feature>
<keyword evidence="7 8" id="KW-0472">Membrane</keyword>
<dbReference type="GO" id="GO:0005886">
    <property type="term" value="C:plasma membrane"/>
    <property type="evidence" value="ECO:0007669"/>
    <property type="project" value="UniProtKB-SubCell"/>
</dbReference>